<dbReference type="Proteomes" id="UP000095621">
    <property type="component" value="Unassembled WGS sequence"/>
</dbReference>
<name>A0A174Z6Q0_9FIRM</name>
<dbReference type="RefSeq" id="WP_055216106.1">
    <property type="nucleotide sequence ID" value="NZ_CZBU01000005.1"/>
</dbReference>
<evidence type="ECO:0008006" key="3">
    <source>
        <dbReference type="Google" id="ProtNLM"/>
    </source>
</evidence>
<gene>
    <name evidence="1" type="ORF">ERS852490_02228</name>
</gene>
<dbReference type="EMBL" id="CZBU01000005">
    <property type="protein sequence ID" value="CUQ78580.1"/>
    <property type="molecule type" value="Genomic_DNA"/>
</dbReference>
<evidence type="ECO:0000313" key="2">
    <source>
        <dbReference type="Proteomes" id="UP000095621"/>
    </source>
</evidence>
<sequence length="346" mass="40414">MNAMEQCPVCGKRGIFKQVCYDPTAVFYECPVCGRYEYSMENNAYEELDYNELAPFLFYEGFRNQQGRVEHRYYSTKSREWCDTYTVEFRNDNNIAEMPVHMDQKIISLWFPKSFSQKVDMILIKLNELTEFVGQEIKLDIPSLLSCMFVRRFKLDNRETVEDKELVKQALYMTSYLFEIGYVKGINCINGDVSRADSYYGEISITPKGYDRIDQLQQRDNDGKDVLVAMRFGSETLKLREAIREGIFEAGYHAIFIDEVEHNGFITPELLSRINKSRFVVVDLTHRNNGAYFEEGYAMGLGKTVIQLCKKGVELHFDIAQINTIMWEDEKDIPLRLKNRIEATIK</sequence>
<dbReference type="OrthoDB" id="284716at2"/>
<reference evidence="1 2" key="1">
    <citation type="submission" date="2015-09" db="EMBL/GenBank/DDBJ databases">
        <authorList>
            <consortium name="Pathogen Informatics"/>
        </authorList>
    </citation>
    <scope>NUCLEOTIDE SEQUENCE [LARGE SCALE GENOMIC DNA]</scope>
    <source>
        <strain evidence="1 2">2789STDY5834875</strain>
    </source>
</reference>
<organism evidence="1 2">
    <name type="scientific">Lachnospira eligens</name>
    <dbReference type="NCBI Taxonomy" id="39485"/>
    <lineage>
        <taxon>Bacteria</taxon>
        <taxon>Bacillati</taxon>
        <taxon>Bacillota</taxon>
        <taxon>Clostridia</taxon>
        <taxon>Lachnospirales</taxon>
        <taxon>Lachnospiraceae</taxon>
        <taxon>Lachnospira</taxon>
    </lineage>
</organism>
<proteinExistence type="predicted"/>
<protein>
    <recommendedName>
        <fullName evidence="3">Nucleoside 2-deoxyribosyltransferase</fullName>
    </recommendedName>
</protein>
<accession>A0A174Z6Q0</accession>
<dbReference type="AlphaFoldDB" id="A0A174Z6Q0"/>
<evidence type="ECO:0000313" key="1">
    <source>
        <dbReference type="EMBL" id="CUQ78580.1"/>
    </source>
</evidence>
<dbReference type="Gene3D" id="3.40.50.450">
    <property type="match status" value="1"/>
</dbReference>